<name>A0A951UEJ6_9NOST</name>
<gene>
    <name evidence="2" type="ORF">KME32_05460</name>
</gene>
<feature type="region of interest" description="Disordered" evidence="1">
    <location>
        <begin position="242"/>
        <end position="409"/>
    </location>
</feature>
<feature type="compositionally biased region" description="Polar residues" evidence="1">
    <location>
        <begin position="386"/>
        <end position="398"/>
    </location>
</feature>
<feature type="compositionally biased region" description="Polar residues" evidence="1">
    <location>
        <begin position="254"/>
        <end position="274"/>
    </location>
</feature>
<protein>
    <submittedName>
        <fullName evidence="2">DUF4335 domain-containing protein</fullName>
    </submittedName>
</protein>
<evidence type="ECO:0000313" key="3">
    <source>
        <dbReference type="Proteomes" id="UP000715781"/>
    </source>
</evidence>
<evidence type="ECO:0000313" key="2">
    <source>
        <dbReference type="EMBL" id="MBW4560597.1"/>
    </source>
</evidence>
<reference evidence="2" key="1">
    <citation type="submission" date="2021-05" db="EMBL/GenBank/DDBJ databases">
        <authorList>
            <person name="Pietrasiak N."/>
            <person name="Ward R."/>
            <person name="Stajich J.E."/>
            <person name="Kurbessoian T."/>
        </authorList>
    </citation>
    <scope>NUCLEOTIDE SEQUENCE</scope>
    <source>
        <strain evidence="2">JT2-VF2</strain>
    </source>
</reference>
<feature type="compositionally biased region" description="Polar residues" evidence="1">
    <location>
        <begin position="303"/>
        <end position="316"/>
    </location>
</feature>
<reference evidence="2" key="2">
    <citation type="journal article" date="2022" name="Microbiol. Resour. Announc.">
        <title>Metagenome Sequencing to Explore Phylogenomics of Terrestrial Cyanobacteria.</title>
        <authorList>
            <person name="Ward R.D."/>
            <person name="Stajich J.E."/>
            <person name="Johansen J.R."/>
            <person name="Huntemann M."/>
            <person name="Clum A."/>
            <person name="Foster B."/>
            <person name="Foster B."/>
            <person name="Roux S."/>
            <person name="Palaniappan K."/>
            <person name="Varghese N."/>
            <person name="Mukherjee S."/>
            <person name="Reddy T.B.K."/>
            <person name="Daum C."/>
            <person name="Copeland A."/>
            <person name="Chen I.A."/>
            <person name="Ivanova N.N."/>
            <person name="Kyrpides N.C."/>
            <person name="Shapiro N."/>
            <person name="Eloe-Fadrosh E.A."/>
            <person name="Pietrasiak N."/>
        </authorList>
    </citation>
    <scope>NUCLEOTIDE SEQUENCE</scope>
    <source>
        <strain evidence="2">JT2-VF2</strain>
    </source>
</reference>
<sequence length="552" mass="59699">MPLSNPVIRRYTPPTCTLEVLAQSSPLSHWMGKTVLKQLSFELRFDDPRLPTEESRLSIRGDRDQLEALCDAVTSYIQQFLQQSPESFWVNLSGPQDSSKVADDSELTDFHPSLAATKTLKAFNSYLPETQIHLEPSSYLTHSLFLGSLANQASGPVIQLSLLQLFDLATALDEYSADVMALPTLNNSRISSFSWQTWAPVAAVLVIGVGLLPVTWQYVNNGKAKQQIAKKPTSESAQIPLQNSPLLDFPTPQPGLTSPDTLQQQPIAGSNPQFPTTNLPAPPLNPPNSNLSANSPTLPNSSFSTTSQTAPNSNLPNVALPSPGSVLSIPQKTNSTFPTNSQFTAPGTTGDQKIALQPNPGQNPARSVTQGEITLPKKRELPPSLSPSRTGVTPNISTVAPPLATIPNVPTNPRNLQEELNSASNTSSVTGNDNSLVEKLRGGGKTTTSTNVATDSTLFDTPQVTEAREYFKKRWQPPAGLKRTLEYSLMIGVDGTIERIFPLNKAAREYVDSAGMPVIGTPFISPNRYGRNARMRAVLSPNGKVQVFPETE</sequence>
<proteinExistence type="predicted"/>
<evidence type="ECO:0000256" key="1">
    <source>
        <dbReference type="SAM" id="MobiDB-lite"/>
    </source>
</evidence>
<dbReference type="InterPro" id="IPR025569">
    <property type="entry name" value="DUF4335"/>
</dbReference>
<accession>A0A951UEJ6</accession>
<organism evidence="2 3">
    <name type="scientific">Mojavia pulchra JT2-VF2</name>
    <dbReference type="NCBI Taxonomy" id="287848"/>
    <lineage>
        <taxon>Bacteria</taxon>
        <taxon>Bacillati</taxon>
        <taxon>Cyanobacteriota</taxon>
        <taxon>Cyanophyceae</taxon>
        <taxon>Nostocales</taxon>
        <taxon>Nostocaceae</taxon>
    </lineage>
</organism>
<feature type="compositionally biased region" description="Polar residues" evidence="1">
    <location>
        <begin position="359"/>
        <end position="372"/>
    </location>
</feature>
<feature type="compositionally biased region" description="Low complexity" evidence="1">
    <location>
        <begin position="287"/>
        <end position="302"/>
    </location>
</feature>
<dbReference type="AlphaFoldDB" id="A0A951UEJ6"/>
<comment type="caution">
    <text evidence="2">The sequence shown here is derived from an EMBL/GenBank/DDBJ whole genome shotgun (WGS) entry which is preliminary data.</text>
</comment>
<dbReference type="Pfam" id="PF14233">
    <property type="entry name" value="DUF4335"/>
    <property type="match status" value="1"/>
</dbReference>
<feature type="compositionally biased region" description="Polar residues" evidence="1">
    <location>
        <begin position="328"/>
        <end position="351"/>
    </location>
</feature>
<dbReference type="EMBL" id="JAHHHN010000002">
    <property type="protein sequence ID" value="MBW4560597.1"/>
    <property type="molecule type" value="Genomic_DNA"/>
</dbReference>
<dbReference type="Proteomes" id="UP000715781">
    <property type="component" value="Unassembled WGS sequence"/>
</dbReference>